<dbReference type="GO" id="GO:0008263">
    <property type="term" value="F:pyrimidine-specific mismatch base pair DNA N-glycosylase activity"/>
    <property type="evidence" value="ECO:0007669"/>
    <property type="project" value="TreeGrafter"/>
</dbReference>
<accession>A0A0K8QMW1</accession>
<evidence type="ECO:0000313" key="6">
    <source>
        <dbReference type="Proteomes" id="UP000253740"/>
    </source>
</evidence>
<dbReference type="Pfam" id="PF03167">
    <property type="entry name" value="UDG"/>
    <property type="match status" value="1"/>
</dbReference>
<keyword evidence="6" id="KW-1185">Reference proteome</keyword>
<evidence type="ECO:0000259" key="4">
    <source>
        <dbReference type="Pfam" id="PF03167"/>
    </source>
</evidence>
<evidence type="ECO:0000256" key="2">
    <source>
        <dbReference type="ARBA" id="ARBA00022801"/>
    </source>
</evidence>
<name>A0A0K8QMW1_9GAMM</name>
<dbReference type="SUPFAM" id="SSF52141">
    <property type="entry name" value="Uracil-DNA glycosylase-like"/>
    <property type="match status" value="1"/>
</dbReference>
<dbReference type="PANTHER" id="PTHR12159:SF9">
    <property type="entry name" value="G_T MISMATCH-SPECIFIC THYMINE DNA GLYCOSYLASE"/>
    <property type="match status" value="1"/>
</dbReference>
<dbReference type="EMBL" id="DF970187">
    <property type="protein sequence ID" value="GAP66066.1"/>
    <property type="molecule type" value="Genomic_DNA"/>
</dbReference>
<dbReference type="PANTHER" id="PTHR12159">
    <property type="entry name" value="G/T AND G/U MISMATCH-SPECIFIC DNA GLYCOSYLASE"/>
    <property type="match status" value="1"/>
</dbReference>
<dbReference type="GO" id="GO:0006285">
    <property type="term" value="P:base-excision repair, AP site formation"/>
    <property type="evidence" value="ECO:0007669"/>
    <property type="project" value="InterPro"/>
</dbReference>
<keyword evidence="3" id="KW-0234">DNA repair</keyword>
<dbReference type="InterPro" id="IPR015637">
    <property type="entry name" value="MUG/TDG"/>
</dbReference>
<dbReference type="CDD" id="cd10028">
    <property type="entry name" value="UDG-F2_TDG_MUG"/>
    <property type="match status" value="1"/>
</dbReference>
<proteinExistence type="predicted"/>
<feature type="domain" description="Uracil-DNA glycosylase-like" evidence="4">
    <location>
        <begin position="1"/>
        <end position="133"/>
    </location>
</feature>
<dbReference type="GO" id="GO:0004844">
    <property type="term" value="F:uracil DNA N-glycosylase activity"/>
    <property type="evidence" value="ECO:0007669"/>
    <property type="project" value="TreeGrafter"/>
</dbReference>
<dbReference type="Gene3D" id="3.40.470.10">
    <property type="entry name" value="Uracil-DNA glycosylase-like domain"/>
    <property type="match status" value="1"/>
</dbReference>
<dbReference type="InterPro" id="IPR005122">
    <property type="entry name" value="Uracil-DNA_glycosylase-like"/>
</dbReference>
<evidence type="ECO:0000313" key="5">
    <source>
        <dbReference type="EMBL" id="GAP66066.1"/>
    </source>
</evidence>
<sequence length="166" mass="17801">MFCGTAAGRASAEAGAYYAHPGNFFWRTLHAVGLTPRRLAPHEFATLLDYGIGLTDLAKRHYGNDDELPDGAFDVAALRRKIARHAPRYLAFTSKNAAQACCGHAVAYGAQDWRIATAAVFVLPSPSGQARRFWDPSPWRALAAALESARAAPARGPDRGDPHGTG</sequence>
<dbReference type="AlphaFoldDB" id="A0A0K8QMW1"/>
<dbReference type="STRING" id="1475481.GCA_000953855_01387"/>
<keyword evidence="1" id="KW-0227">DNA damage</keyword>
<evidence type="ECO:0000256" key="1">
    <source>
        <dbReference type="ARBA" id="ARBA00022763"/>
    </source>
</evidence>
<organism evidence="5">
    <name type="scientific">Mizugakiibacter sediminis</name>
    <dbReference type="NCBI Taxonomy" id="1475481"/>
    <lineage>
        <taxon>Bacteria</taxon>
        <taxon>Pseudomonadati</taxon>
        <taxon>Pseudomonadota</taxon>
        <taxon>Gammaproteobacteria</taxon>
        <taxon>Lysobacterales</taxon>
        <taxon>Rhodanobacteraceae</taxon>
        <taxon>Mizugakiibacter</taxon>
    </lineage>
</organism>
<reference evidence="5" key="1">
    <citation type="submission" date="2015-08" db="EMBL/GenBank/DDBJ databases">
        <title>Complete DNA Sequence of Pseudomonas syringae pv. actinidiae, the Causal Agent of Kiwifruit Canker Disease.</title>
        <authorList>
            <person name="Rikkerink E.H.A."/>
            <person name="Fineran P.C."/>
        </authorList>
    </citation>
    <scope>NUCLEOTIDE SEQUENCE</scope>
    <source>
        <strain evidence="5">SkMP5</strain>
    </source>
</reference>
<dbReference type="Proteomes" id="UP000253740">
    <property type="component" value="Unassembled WGS sequence"/>
</dbReference>
<dbReference type="InterPro" id="IPR036895">
    <property type="entry name" value="Uracil-DNA_glycosylase-like_sf"/>
</dbReference>
<protein>
    <submittedName>
        <fullName evidence="5">G:T/U mismatch-specific DNA glycosylase</fullName>
    </submittedName>
</protein>
<keyword evidence="2" id="KW-0378">Hydrolase</keyword>
<evidence type="ECO:0000256" key="3">
    <source>
        <dbReference type="ARBA" id="ARBA00023204"/>
    </source>
</evidence>
<gene>
    <name evidence="5" type="ORF">MBSD_n1368</name>
</gene>